<accession>A0AA39YAJ4</accession>
<name>A0AA39YAJ4_9PEZI</name>
<organism evidence="2 3">
    <name type="scientific">Cercophora newfieldiana</name>
    <dbReference type="NCBI Taxonomy" id="92897"/>
    <lineage>
        <taxon>Eukaryota</taxon>
        <taxon>Fungi</taxon>
        <taxon>Dikarya</taxon>
        <taxon>Ascomycota</taxon>
        <taxon>Pezizomycotina</taxon>
        <taxon>Sordariomycetes</taxon>
        <taxon>Sordariomycetidae</taxon>
        <taxon>Sordariales</taxon>
        <taxon>Lasiosphaeriaceae</taxon>
        <taxon>Cercophora</taxon>
    </lineage>
</organism>
<proteinExistence type="predicted"/>
<reference evidence="2" key="1">
    <citation type="submission" date="2023-06" db="EMBL/GenBank/DDBJ databases">
        <title>Genome-scale phylogeny and comparative genomics of the fungal order Sordariales.</title>
        <authorList>
            <consortium name="Lawrence Berkeley National Laboratory"/>
            <person name="Hensen N."/>
            <person name="Bonometti L."/>
            <person name="Westerberg I."/>
            <person name="Brannstrom I.O."/>
            <person name="Guillou S."/>
            <person name="Cros-Aarteil S."/>
            <person name="Calhoun S."/>
            <person name="Haridas S."/>
            <person name="Kuo A."/>
            <person name="Mondo S."/>
            <person name="Pangilinan J."/>
            <person name="Riley R."/>
            <person name="Labutti K."/>
            <person name="Andreopoulos B."/>
            <person name="Lipzen A."/>
            <person name="Chen C."/>
            <person name="Yanf M."/>
            <person name="Daum C."/>
            <person name="Ng V."/>
            <person name="Clum A."/>
            <person name="Steindorff A."/>
            <person name="Ohm R."/>
            <person name="Martin F."/>
            <person name="Silar P."/>
            <person name="Natvig D."/>
            <person name="Lalanne C."/>
            <person name="Gautier V."/>
            <person name="Ament-Velasquez S.L."/>
            <person name="Kruys A."/>
            <person name="Hutchinson M.I."/>
            <person name="Powell A.J."/>
            <person name="Barry K."/>
            <person name="Miller A.N."/>
            <person name="Grigoriev I.V."/>
            <person name="Debuchy R."/>
            <person name="Gladieux P."/>
            <person name="Thoren M.H."/>
            <person name="Johannesson H."/>
        </authorList>
    </citation>
    <scope>NUCLEOTIDE SEQUENCE</scope>
    <source>
        <strain evidence="2">SMH2532-1</strain>
    </source>
</reference>
<keyword evidence="3" id="KW-1185">Reference proteome</keyword>
<dbReference type="EMBL" id="JAULSV010000003">
    <property type="protein sequence ID" value="KAK0649067.1"/>
    <property type="molecule type" value="Genomic_DNA"/>
</dbReference>
<feature type="region of interest" description="Disordered" evidence="1">
    <location>
        <begin position="24"/>
        <end position="148"/>
    </location>
</feature>
<evidence type="ECO:0000313" key="2">
    <source>
        <dbReference type="EMBL" id="KAK0649067.1"/>
    </source>
</evidence>
<comment type="caution">
    <text evidence="2">The sequence shown here is derived from an EMBL/GenBank/DDBJ whole genome shotgun (WGS) entry which is preliminary data.</text>
</comment>
<feature type="compositionally biased region" description="Acidic residues" evidence="1">
    <location>
        <begin position="645"/>
        <end position="659"/>
    </location>
</feature>
<feature type="compositionally biased region" description="Acidic residues" evidence="1">
    <location>
        <begin position="41"/>
        <end position="98"/>
    </location>
</feature>
<feature type="region of interest" description="Disordered" evidence="1">
    <location>
        <begin position="639"/>
        <end position="659"/>
    </location>
</feature>
<sequence>MSFPTSFLPLVKSPRFWTDYFFLTDTPSNSPYKKAFRDAEKESDDDSDDDGSDDEGSEDFIQDSDDDQDADDEDPDDQDSDDEESNNSLDDQENDADESLNSHQLATDQNAPNLDTPESEPNADSSDSPSSPSPPASASSSSSSSNRSYSQALTFPFNQYRLPENSMDFNLSITLDPHLSYIPLAFSADPVYNVTIAHDDQAHWHPFVLRWNELELISRAVGITAGGQDGKLEGEEKTLYQHPGLPLLFLYRFAPICQGDDAERIVGMLAKAWERVLGGDHRKDVRRLIERADCRKRGFRWFEEGGNWWIGRGESAETAEGVYTYRSRESVKSGKWRNEAWGALITEAEATVGGVGVSEEEEEEYRVLGKKFAPRTTHGLVVWLQLREKDRRMHQRAGRYLQLTLDGVLRVLDIGKATSSGASSCRVNGRIVWTSDHIAVTIYGDLARGKAIVKQTLWWLRAPLATTVRDASSYDVLPFSLADEAQDKTDEALIGITVPDILPRCSWLVGHTLPDSLSAVLQSKEVLGDTGRCSGPTDDGWFTVTTADGGELGFNFTRFDGEELEGTGAIALRSVTLQASAILHRLMEESGAVLPPLALAAKSLEGEVAELSWVPHRVVDAQALHAVLSGGAFDSWVKAERKADDEDSPDDDEDSSVDE</sequence>
<dbReference type="AlphaFoldDB" id="A0AA39YAJ4"/>
<protein>
    <submittedName>
        <fullName evidence="2">Uncharacterized protein</fullName>
    </submittedName>
</protein>
<gene>
    <name evidence="2" type="ORF">B0T16DRAFT_456512</name>
</gene>
<dbReference type="Proteomes" id="UP001174936">
    <property type="component" value="Unassembled WGS sequence"/>
</dbReference>
<evidence type="ECO:0000313" key="3">
    <source>
        <dbReference type="Proteomes" id="UP001174936"/>
    </source>
</evidence>
<feature type="compositionally biased region" description="Polar residues" evidence="1">
    <location>
        <begin position="99"/>
        <end position="113"/>
    </location>
</feature>
<evidence type="ECO:0000256" key="1">
    <source>
        <dbReference type="SAM" id="MobiDB-lite"/>
    </source>
</evidence>
<feature type="compositionally biased region" description="Low complexity" evidence="1">
    <location>
        <begin position="119"/>
        <end position="146"/>
    </location>
</feature>